<keyword evidence="3" id="KW-1133">Transmembrane helix</keyword>
<dbReference type="InterPro" id="IPR050360">
    <property type="entry name" value="MFS_Sugar_Transporters"/>
</dbReference>
<dbReference type="Pfam" id="PF00083">
    <property type="entry name" value="Sugar_tr"/>
    <property type="match status" value="1"/>
</dbReference>
<keyword evidence="4" id="KW-0472">Membrane</keyword>
<evidence type="ECO:0000313" key="6">
    <source>
        <dbReference type="Proteomes" id="UP000053029"/>
    </source>
</evidence>
<evidence type="ECO:0000313" key="5">
    <source>
        <dbReference type="EMBL" id="KIW76850.1"/>
    </source>
</evidence>
<dbReference type="InterPro" id="IPR036259">
    <property type="entry name" value="MFS_trans_sf"/>
</dbReference>
<dbReference type="GeneID" id="25308784"/>
<dbReference type="VEuPathDB" id="FungiDB:Z517_09294"/>
<evidence type="ECO:0000256" key="1">
    <source>
        <dbReference type="ARBA" id="ARBA00004141"/>
    </source>
</evidence>
<gene>
    <name evidence="5" type="ORF">Z517_09294</name>
</gene>
<dbReference type="GO" id="GO:0016020">
    <property type="term" value="C:membrane"/>
    <property type="evidence" value="ECO:0007669"/>
    <property type="project" value="UniProtKB-SubCell"/>
</dbReference>
<dbReference type="GO" id="GO:0005351">
    <property type="term" value="F:carbohydrate:proton symporter activity"/>
    <property type="evidence" value="ECO:0007669"/>
    <property type="project" value="TreeGrafter"/>
</dbReference>
<evidence type="ECO:0008006" key="7">
    <source>
        <dbReference type="Google" id="ProtNLM"/>
    </source>
</evidence>
<dbReference type="Proteomes" id="UP000053029">
    <property type="component" value="Unassembled WGS sequence"/>
</dbReference>
<dbReference type="AlphaFoldDB" id="A0A0D2GDV6"/>
<comment type="subcellular location">
    <subcellularLocation>
        <location evidence="1">Membrane</location>
        <topology evidence="1">Multi-pass membrane protein</topology>
    </subcellularLocation>
</comment>
<dbReference type="InterPro" id="IPR005828">
    <property type="entry name" value="MFS_sugar_transport-like"/>
</dbReference>
<dbReference type="HOGENOM" id="CLU_1090034_0_0_1"/>
<dbReference type="PANTHER" id="PTHR48022:SF11">
    <property type="entry name" value="MONOSACCHARIDE TRANSPORTER (HXT8), PUTATIVE (AFU_ORTHOLOGUE AFUA_2G08120)-RELATED"/>
    <property type="match status" value="1"/>
</dbReference>
<dbReference type="PANTHER" id="PTHR48022">
    <property type="entry name" value="PLASTIDIC GLUCOSE TRANSPORTER 4"/>
    <property type="match status" value="1"/>
</dbReference>
<evidence type="ECO:0000256" key="3">
    <source>
        <dbReference type="ARBA" id="ARBA00022989"/>
    </source>
</evidence>
<keyword evidence="6" id="KW-1185">Reference proteome</keyword>
<evidence type="ECO:0000256" key="4">
    <source>
        <dbReference type="ARBA" id="ARBA00023136"/>
    </source>
</evidence>
<dbReference type="Gene3D" id="1.20.1250.20">
    <property type="entry name" value="MFS general substrate transporter like domains"/>
    <property type="match status" value="1"/>
</dbReference>
<dbReference type="EMBL" id="KN846974">
    <property type="protein sequence ID" value="KIW76850.1"/>
    <property type="molecule type" value="Genomic_DNA"/>
</dbReference>
<reference evidence="5 6" key="1">
    <citation type="submission" date="2015-01" db="EMBL/GenBank/DDBJ databases">
        <title>The Genome Sequence of Fonsecaea pedrosoi CBS 271.37.</title>
        <authorList>
            <consortium name="The Broad Institute Genomics Platform"/>
            <person name="Cuomo C."/>
            <person name="de Hoog S."/>
            <person name="Gorbushina A."/>
            <person name="Stielow B."/>
            <person name="Teixiera M."/>
            <person name="Abouelleil A."/>
            <person name="Chapman S.B."/>
            <person name="Priest M."/>
            <person name="Young S.K."/>
            <person name="Wortman J."/>
            <person name="Nusbaum C."/>
            <person name="Birren B."/>
        </authorList>
    </citation>
    <scope>NUCLEOTIDE SEQUENCE [LARGE SCALE GENOMIC DNA]</scope>
    <source>
        <strain evidence="5 6">CBS 271.37</strain>
    </source>
</reference>
<dbReference type="SUPFAM" id="SSF103473">
    <property type="entry name" value="MFS general substrate transporter"/>
    <property type="match status" value="1"/>
</dbReference>
<sequence>MFQLRRATDKRRELYSSRVDITQDEGHANSHILSPQSMTVHLASLKRHRYILDPLEGVTYLLLSHAGQLRGSPPSETCLYDVCQRFSRGLVLFAHAPRLRATARISSAELGWVGLGFYYIKGNAAWRTLLGLQHAPAAFMLIASFWTPFSPRWLIMKGREDEALEVLRKLHEGIEGYEEDFYVKELHQIKTQYQIDKANKLGLVAIFKKKSYRKRMYLILLFVSFRQFARIIPLQNYQVTIYTKLGFTNVFSPRS</sequence>
<protein>
    <recommendedName>
        <fullName evidence="7">Major facilitator superfamily (MFS) profile domain-containing protein</fullName>
    </recommendedName>
</protein>
<accession>A0A0D2GDV6</accession>
<proteinExistence type="predicted"/>
<dbReference type="RefSeq" id="XP_013280658.1">
    <property type="nucleotide sequence ID" value="XM_013425204.1"/>
</dbReference>
<evidence type="ECO:0000256" key="2">
    <source>
        <dbReference type="ARBA" id="ARBA00022692"/>
    </source>
</evidence>
<keyword evidence="2" id="KW-0812">Transmembrane</keyword>
<name>A0A0D2GDV6_9EURO</name>
<organism evidence="5 6">
    <name type="scientific">Fonsecaea pedrosoi CBS 271.37</name>
    <dbReference type="NCBI Taxonomy" id="1442368"/>
    <lineage>
        <taxon>Eukaryota</taxon>
        <taxon>Fungi</taxon>
        <taxon>Dikarya</taxon>
        <taxon>Ascomycota</taxon>
        <taxon>Pezizomycotina</taxon>
        <taxon>Eurotiomycetes</taxon>
        <taxon>Chaetothyriomycetidae</taxon>
        <taxon>Chaetothyriales</taxon>
        <taxon>Herpotrichiellaceae</taxon>
        <taxon>Fonsecaea</taxon>
    </lineage>
</organism>